<evidence type="ECO:0000313" key="2">
    <source>
        <dbReference type="EMBL" id="CAB4198970.1"/>
    </source>
</evidence>
<dbReference type="InterPro" id="IPR029063">
    <property type="entry name" value="SAM-dependent_MTases_sf"/>
</dbReference>
<protein>
    <submittedName>
        <fullName evidence="2">Methyltransferase type 11</fullName>
    </submittedName>
</protein>
<organism evidence="2">
    <name type="scientific">uncultured Caudovirales phage</name>
    <dbReference type="NCBI Taxonomy" id="2100421"/>
    <lineage>
        <taxon>Viruses</taxon>
        <taxon>Duplodnaviria</taxon>
        <taxon>Heunggongvirae</taxon>
        <taxon>Uroviricota</taxon>
        <taxon>Caudoviricetes</taxon>
        <taxon>Peduoviridae</taxon>
        <taxon>Maltschvirus</taxon>
        <taxon>Maltschvirus maltsch</taxon>
    </lineage>
</organism>
<dbReference type="InterPro" id="IPR013216">
    <property type="entry name" value="Methyltransf_11"/>
</dbReference>
<dbReference type="GO" id="GO:0008757">
    <property type="term" value="F:S-adenosylmethionine-dependent methyltransferase activity"/>
    <property type="evidence" value="ECO:0007669"/>
    <property type="project" value="InterPro"/>
</dbReference>
<dbReference type="SUPFAM" id="SSF53335">
    <property type="entry name" value="S-adenosyl-L-methionine-dependent methyltransferases"/>
    <property type="match status" value="1"/>
</dbReference>
<dbReference type="Gene3D" id="3.40.50.150">
    <property type="entry name" value="Vaccinia Virus protein VP39"/>
    <property type="match status" value="1"/>
</dbReference>
<dbReference type="EMBL" id="LR797280">
    <property type="protein sequence ID" value="CAB4198970.1"/>
    <property type="molecule type" value="Genomic_DNA"/>
</dbReference>
<keyword evidence="2" id="KW-0808">Transferase</keyword>
<evidence type="ECO:0000259" key="1">
    <source>
        <dbReference type="Pfam" id="PF08241"/>
    </source>
</evidence>
<sequence length="175" mass="20137">MRIDIGCGPNKKDGFIGLDQHSFSGVDHVVQLGREALPFGDATVEEVHASHFLEHLTAVERCQLLNELHRVMRPGAKATIIVPHWGSNRAYGDPTHQWPPVSEMFFYYLSREWRATQAPHSDKKHWPQGYDCDFEATWGYSMHPSLNVRNVEFQQFALQNYKEAAQDMQATLTRR</sequence>
<gene>
    <name evidence="2" type="ORF">UFOVP1333_11</name>
</gene>
<proteinExistence type="predicted"/>
<name>A0A6J5RNE4_9CAUD</name>
<keyword evidence="2" id="KW-0489">Methyltransferase</keyword>
<dbReference type="GO" id="GO:0032259">
    <property type="term" value="P:methylation"/>
    <property type="evidence" value="ECO:0007669"/>
    <property type="project" value="UniProtKB-KW"/>
</dbReference>
<reference evidence="2" key="1">
    <citation type="submission" date="2020-05" db="EMBL/GenBank/DDBJ databases">
        <authorList>
            <person name="Chiriac C."/>
            <person name="Salcher M."/>
            <person name="Ghai R."/>
            <person name="Kavagutti S V."/>
        </authorList>
    </citation>
    <scope>NUCLEOTIDE SEQUENCE</scope>
</reference>
<feature type="domain" description="Methyltransferase type 11" evidence="1">
    <location>
        <begin position="30"/>
        <end position="78"/>
    </location>
</feature>
<accession>A0A6J5RNE4</accession>
<dbReference type="Pfam" id="PF08241">
    <property type="entry name" value="Methyltransf_11"/>
    <property type="match status" value="1"/>
</dbReference>